<dbReference type="Pfam" id="PF21974">
    <property type="entry name" value="SPN1_m3Gcap_bd"/>
    <property type="match status" value="1"/>
</dbReference>
<dbReference type="PANTHER" id="PTHR13403">
    <property type="entry name" value="SNURPORTIN1 RNUT1 PROTEIN RNA, U TRANSPORTER 1"/>
    <property type="match status" value="1"/>
</dbReference>
<dbReference type="GO" id="GO:0005634">
    <property type="term" value="C:nucleus"/>
    <property type="evidence" value="ECO:0007669"/>
    <property type="project" value="UniProtKB-SubCell"/>
</dbReference>
<comment type="caution">
    <text evidence="12">The sequence shown here is derived from an EMBL/GenBank/DDBJ whole genome shotgun (WGS) entry which is preliminary data.</text>
</comment>
<feature type="compositionally biased region" description="Basic and acidic residues" evidence="10">
    <location>
        <begin position="80"/>
        <end position="92"/>
    </location>
</feature>
<evidence type="ECO:0000256" key="3">
    <source>
        <dbReference type="ARBA" id="ARBA00004496"/>
    </source>
</evidence>
<feature type="region of interest" description="Disordered" evidence="10">
    <location>
        <begin position="113"/>
        <end position="164"/>
    </location>
</feature>
<evidence type="ECO:0000256" key="5">
    <source>
        <dbReference type="ARBA" id="ARBA00016034"/>
    </source>
</evidence>
<dbReference type="SUPFAM" id="SSF56091">
    <property type="entry name" value="DNA ligase/mRNA capping enzyme, catalytic domain"/>
    <property type="match status" value="1"/>
</dbReference>
<dbReference type="InterPro" id="IPR017336">
    <property type="entry name" value="Snurportin-1"/>
</dbReference>
<sequence length="530" mass="63183">MEKNTEKQEQSQNSNIFQNQGNIFNSQTSKTDQKNDKKNLPNYDKESFMEKRRQMYLEFQKKDRNKLLHKSRQQIQQMSKKLDKQEEFDFEKQKIHQNTPLEDLINQMQVQQPKNPNNQIPQTNNNNDKNNIQNENNTQKKNNNNNNNQDIINDNSNDNDNKEMEKEENCIYIQKTQIDAEKIYLKEMELREKQRSYSDILVQPEHMIDIPYNLASDYYVQPRPNGERCLVIVQNQMAVARNKNGKIISKFITQIKNYSVLDCVFNKSSNIFYILDAIQYANVELSHEPTEFRIFWLNAQIQEYKSEFQEKQNEKKFQLVPYFEVNPENLQRCSMSQFLFLKDGIVFVNKQAQYIGGLHLNFLLFKDQNISMYPIEIFNENSNKKHMVYAVLELRKLKVQETVSNQYLQIQKLQQNNYNYGLFTLDNFLITGVTDDYMLEDQLKEFNLVKVLFEKIEIQNIQNYNNQQQIEIQVQNLEQIGKSSVMRVYPDGLSKLIFQYKIRNNPLKLEDIINSVVQQQQNSQNQIMCE</sequence>
<feature type="compositionally biased region" description="Polar residues" evidence="10">
    <location>
        <begin position="10"/>
        <end position="30"/>
    </location>
</feature>
<dbReference type="CDD" id="cd09232">
    <property type="entry name" value="Snurportin-1_C"/>
    <property type="match status" value="1"/>
</dbReference>
<comment type="function">
    <text evidence="1">Functions as an U snRNP-specific nuclear import adapter. Involved in the trimethylguanosine (m3G)-cap-dependent nuclear import of U snRNPs. Binds specifically to the terminal m3G-cap U snRNAs.</text>
</comment>
<dbReference type="OMA" id="LICDENY"/>
<evidence type="ECO:0000256" key="6">
    <source>
        <dbReference type="ARBA" id="ARBA00022448"/>
    </source>
</evidence>
<dbReference type="InParanoid" id="A0A0V0QM28"/>
<evidence type="ECO:0000256" key="2">
    <source>
        <dbReference type="ARBA" id="ARBA00004123"/>
    </source>
</evidence>
<evidence type="ECO:0000313" key="12">
    <source>
        <dbReference type="EMBL" id="KRX03307.1"/>
    </source>
</evidence>
<dbReference type="GO" id="GO:0005737">
    <property type="term" value="C:cytoplasm"/>
    <property type="evidence" value="ECO:0007669"/>
    <property type="project" value="UniProtKB-SubCell"/>
</dbReference>
<feature type="domain" description="Snurportin-1 m3G cap-binding" evidence="11">
    <location>
        <begin position="202"/>
        <end position="358"/>
    </location>
</feature>
<keyword evidence="9" id="KW-0539">Nucleus</keyword>
<dbReference type="GO" id="GO:0003723">
    <property type="term" value="F:RNA binding"/>
    <property type="evidence" value="ECO:0007669"/>
    <property type="project" value="UniProtKB-KW"/>
</dbReference>
<dbReference type="EMBL" id="LDAU01000136">
    <property type="protein sequence ID" value="KRX03307.1"/>
    <property type="molecule type" value="Genomic_DNA"/>
</dbReference>
<evidence type="ECO:0000256" key="1">
    <source>
        <dbReference type="ARBA" id="ARBA00003975"/>
    </source>
</evidence>
<comment type="similarity">
    <text evidence="4">Belongs to the snurportin family.</text>
</comment>
<evidence type="ECO:0000259" key="11">
    <source>
        <dbReference type="Pfam" id="PF21974"/>
    </source>
</evidence>
<dbReference type="AlphaFoldDB" id="A0A0V0QM28"/>
<evidence type="ECO:0000256" key="7">
    <source>
        <dbReference type="ARBA" id="ARBA00022490"/>
    </source>
</evidence>
<keyword evidence="6" id="KW-0813">Transport</keyword>
<keyword evidence="7" id="KW-0963">Cytoplasm</keyword>
<gene>
    <name evidence="12" type="ORF">PPERSA_08361</name>
</gene>
<dbReference type="OrthoDB" id="364737at2759"/>
<protein>
    <recommendedName>
        <fullName evidence="5">Snurportin-1</fullName>
    </recommendedName>
</protein>
<accession>A0A0V0QM28</accession>
<keyword evidence="8" id="KW-0694">RNA-binding</keyword>
<keyword evidence="13" id="KW-1185">Reference proteome</keyword>
<evidence type="ECO:0000256" key="4">
    <source>
        <dbReference type="ARBA" id="ARBA00007540"/>
    </source>
</evidence>
<reference evidence="12 13" key="1">
    <citation type="journal article" date="2015" name="Sci. Rep.">
        <title>Genome of the facultative scuticociliatosis pathogen Pseudocohnilembus persalinus provides insight into its virulence through horizontal gene transfer.</title>
        <authorList>
            <person name="Xiong J."/>
            <person name="Wang G."/>
            <person name="Cheng J."/>
            <person name="Tian M."/>
            <person name="Pan X."/>
            <person name="Warren A."/>
            <person name="Jiang C."/>
            <person name="Yuan D."/>
            <person name="Miao W."/>
        </authorList>
    </citation>
    <scope>NUCLEOTIDE SEQUENCE [LARGE SCALE GENOMIC DNA]</scope>
    <source>
        <strain evidence="12">36N120E</strain>
    </source>
</reference>
<feature type="region of interest" description="Disordered" evidence="10">
    <location>
        <begin position="1"/>
        <end position="49"/>
    </location>
</feature>
<evidence type="ECO:0000313" key="13">
    <source>
        <dbReference type="Proteomes" id="UP000054937"/>
    </source>
</evidence>
<evidence type="ECO:0000256" key="10">
    <source>
        <dbReference type="SAM" id="MobiDB-lite"/>
    </source>
</evidence>
<feature type="compositionally biased region" description="Basic and acidic residues" evidence="10">
    <location>
        <begin position="31"/>
        <end position="49"/>
    </location>
</feature>
<evidence type="ECO:0000256" key="9">
    <source>
        <dbReference type="ARBA" id="ARBA00023242"/>
    </source>
</evidence>
<feature type="compositionally biased region" description="Low complexity" evidence="10">
    <location>
        <begin position="113"/>
        <end position="158"/>
    </location>
</feature>
<dbReference type="InterPro" id="IPR047857">
    <property type="entry name" value="Snurportin1_C"/>
</dbReference>
<name>A0A0V0QM28_PSEPJ</name>
<dbReference type="Gene3D" id="3.30.470.30">
    <property type="entry name" value="DNA ligase/mRNA capping enzyme"/>
    <property type="match status" value="1"/>
</dbReference>
<feature type="region of interest" description="Disordered" evidence="10">
    <location>
        <begin position="64"/>
        <end position="92"/>
    </location>
</feature>
<dbReference type="PANTHER" id="PTHR13403:SF6">
    <property type="entry name" value="SNURPORTIN-1"/>
    <property type="match status" value="1"/>
</dbReference>
<organism evidence="12 13">
    <name type="scientific">Pseudocohnilembus persalinus</name>
    <name type="common">Ciliate</name>
    <dbReference type="NCBI Taxonomy" id="266149"/>
    <lineage>
        <taxon>Eukaryota</taxon>
        <taxon>Sar</taxon>
        <taxon>Alveolata</taxon>
        <taxon>Ciliophora</taxon>
        <taxon>Intramacronucleata</taxon>
        <taxon>Oligohymenophorea</taxon>
        <taxon>Scuticociliatia</taxon>
        <taxon>Philasterida</taxon>
        <taxon>Pseudocohnilembidae</taxon>
        <taxon>Pseudocohnilembus</taxon>
    </lineage>
</organism>
<dbReference type="Proteomes" id="UP000054937">
    <property type="component" value="Unassembled WGS sequence"/>
</dbReference>
<comment type="subcellular location">
    <subcellularLocation>
        <location evidence="3">Cytoplasm</location>
    </subcellularLocation>
    <subcellularLocation>
        <location evidence="2">Nucleus</location>
    </subcellularLocation>
</comment>
<proteinExistence type="inferred from homology"/>
<dbReference type="GO" id="GO:0061015">
    <property type="term" value="P:snRNA import into nucleus"/>
    <property type="evidence" value="ECO:0007669"/>
    <property type="project" value="InterPro"/>
</dbReference>
<evidence type="ECO:0000256" key="8">
    <source>
        <dbReference type="ARBA" id="ARBA00022884"/>
    </source>
</evidence>